<organism evidence="1 2">
    <name type="scientific">Paramuricea clavata</name>
    <name type="common">Red gorgonian</name>
    <name type="synonym">Violescent sea-whip</name>
    <dbReference type="NCBI Taxonomy" id="317549"/>
    <lineage>
        <taxon>Eukaryota</taxon>
        <taxon>Metazoa</taxon>
        <taxon>Cnidaria</taxon>
        <taxon>Anthozoa</taxon>
        <taxon>Octocorallia</taxon>
        <taxon>Malacalcyonacea</taxon>
        <taxon>Plexauridae</taxon>
        <taxon>Paramuricea</taxon>
    </lineage>
</organism>
<gene>
    <name evidence="1" type="ORF">PACLA_8A034272</name>
</gene>
<dbReference type="InterPro" id="IPR012340">
    <property type="entry name" value="NA-bd_OB-fold"/>
</dbReference>
<dbReference type="EMBL" id="CACRXK020009504">
    <property type="protein sequence ID" value="CAB4017335.1"/>
    <property type="molecule type" value="Genomic_DNA"/>
</dbReference>
<evidence type="ECO:0000313" key="1">
    <source>
        <dbReference type="EMBL" id="CAB4017335.1"/>
    </source>
</evidence>
<dbReference type="Proteomes" id="UP001152795">
    <property type="component" value="Unassembled WGS sequence"/>
</dbReference>
<protein>
    <submittedName>
        <fullName evidence="1">Uncharacterized protein</fullName>
    </submittedName>
</protein>
<dbReference type="Gene3D" id="2.40.50.140">
    <property type="entry name" value="Nucleic acid-binding proteins"/>
    <property type="match status" value="1"/>
</dbReference>
<proteinExistence type="predicted"/>
<sequence length="367" mass="40768">MATLELIESPGTPNKAGSVECFIHNVSPVKTSNNGKRQYFNCTLQCEDKVVRAVCFSPEKQTQVKTVELTKTPVKLQNFRQNDTDPSKDIFITKYTQVTPLTNDQVDFQFSDELTNASTDAIINLSSVSRLAPDQLIAVKGQVVKVSGVKNINTNSQGKLRKQEILIRDPTACMKVILWEEYVDTVECDKTYEFKHLRVKGSAYDRYLNTPKSEPFTASECDAFWNELVPIDQGLMDATLLKIPVKILGIRSAYKKLACVSCRRKVEPKPNGSAFGTCQSCKLMQPLSTCDSQWTLRLFVQNISVPSSRIHVILAPNLATELMVNVAPTVNLSTASEDDIAIGILSANKSMSMTYDTLSFQVDPTGF</sequence>
<keyword evidence="2" id="KW-1185">Reference proteome</keyword>
<dbReference type="OrthoDB" id="2274046at2759"/>
<dbReference type="SUPFAM" id="SSF50249">
    <property type="entry name" value="Nucleic acid-binding proteins"/>
    <property type="match status" value="1"/>
</dbReference>
<evidence type="ECO:0000313" key="2">
    <source>
        <dbReference type="Proteomes" id="UP001152795"/>
    </source>
</evidence>
<name>A0A7D9IVI0_PARCT</name>
<accession>A0A7D9IVI0</accession>
<reference evidence="1" key="1">
    <citation type="submission" date="2020-04" db="EMBL/GenBank/DDBJ databases">
        <authorList>
            <person name="Alioto T."/>
            <person name="Alioto T."/>
            <person name="Gomez Garrido J."/>
        </authorList>
    </citation>
    <scope>NUCLEOTIDE SEQUENCE</scope>
    <source>
        <strain evidence="1">A484AB</strain>
    </source>
</reference>
<dbReference type="AlphaFoldDB" id="A0A7D9IVI0"/>
<comment type="caution">
    <text evidence="1">The sequence shown here is derived from an EMBL/GenBank/DDBJ whole genome shotgun (WGS) entry which is preliminary data.</text>
</comment>